<dbReference type="RefSeq" id="WP_356954233.1">
    <property type="nucleotide sequence ID" value="NZ_JBEYBD010000002.1"/>
</dbReference>
<name>A0ABV2WIU0_9NOCA</name>
<sequence length="49" mass="5647">MAWNYLNVELLPDHWDPTMGPGDLPKDQATLVSNHCWIALSISIQRSRR</sequence>
<dbReference type="Proteomes" id="UP001550628">
    <property type="component" value="Unassembled WGS sequence"/>
</dbReference>
<reference evidence="1 2" key="1">
    <citation type="submission" date="2024-06" db="EMBL/GenBank/DDBJ databases">
        <title>The Natural Products Discovery Center: Release of the First 8490 Sequenced Strains for Exploring Actinobacteria Biosynthetic Diversity.</title>
        <authorList>
            <person name="Kalkreuter E."/>
            <person name="Kautsar S.A."/>
            <person name="Yang D."/>
            <person name="Bader C.D."/>
            <person name="Teijaro C.N."/>
            <person name="Fluegel L."/>
            <person name="Davis C.M."/>
            <person name="Simpson J.R."/>
            <person name="Lauterbach L."/>
            <person name="Steele A.D."/>
            <person name="Gui C."/>
            <person name="Meng S."/>
            <person name="Li G."/>
            <person name="Viehrig K."/>
            <person name="Ye F."/>
            <person name="Su P."/>
            <person name="Kiefer A.F."/>
            <person name="Nichols A."/>
            <person name="Cepeda A.J."/>
            <person name="Yan W."/>
            <person name="Fan B."/>
            <person name="Jiang Y."/>
            <person name="Adhikari A."/>
            <person name="Zheng C.-J."/>
            <person name="Schuster L."/>
            <person name="Cowan T.M."/>
            <person name="Smanski M.J."/>
            <person name="Chevrette M.G."/>
            <person name="De Carvalho L.P.S."/>
            <person name="Shen B."/>
        </authorList>
    </citation>
    <scope>NUCLEOTIDE SEQUENCE [LARGE SCALE GENOMIC DNA]</scope>
    <source>
        <strain evidence="1 2">NPDC019708</strain>
    </source>
</reference>
<dbReference type="EMBL" id="JBEYBF010000001">
    <property type="protein sequence ID" value="MEU1950803.1"/>
    <property type="molecule type" value="Genomic_DNA"/>
</dbReference>
<organism evidence="1 2">
    <name type="scientific">Nocardia rhamnosiphila</name>
    <dbReference type="NCBI Taxonomy" id="426716"/>
    <lineage>
        <taxon>Bacteria</taxon>
        <taxon>Bacillati</taxon>
        <taxon>Actinomycetota</taxon>
        <taxon>Actinomycetes</taxon>
        <taxon>Mycobacteriales</taxon>
        <taxon>Nocardiaceae</taxon>
        <taxon>Nocardia</taxon>
    </lineage>
</organism>
<protein>
    <submittedName>
        <fullName evidence="1">Uncharacterized protein</fullName>
    </submittedName>
</protein>
<evidence type="ECO:0000313" key="1">
    <source>
        <dbReference type="EMBL" id="MEU1950803.1"/>
    </source>
</evidence>
<evidence type="ECO:0000313" key="2">
    <source>
        <dbReference type="Proteomes" id="UP001550628"/>
    </source>
</evidence>
<comment type="caution">
    <text evidence="1">The sequence shown here is derived from an EMBL/GenBank/DDBJ whole genome shotgun (WGS) entry which is preliminary data.</text>
</comment>
<gene>
    <name evidence="1" type="ORF">ABZ510_02995</name>
</gene>
<keyword evidence="2" id="KW-1185">Reference proteome</keyword>
<proteinExistence type="predicted"/>
<accession>A0ABV2WIU0</accession>